<dbReference type="SUPFAM" id="SSF52821">
    <property type="entry name" value="Rhodanese/Cell cycle control phosphatase"/>
    <property type="match status" value="2"/>
</dbReference>
<evidence type="ECO:0000259" key="6">
    <source>
        <dbReference type="PROSITE" id="PS50206"/>
    </source>
</evidence>
<evidence type="ECO:0000256" key="1">
    <source>
        <dbReference type="ARBA" id="ARBA00012245"/>
    </source>
</evidence>
<dbReference type="SMART" id="SM00450">
    <property type="entry name" value="RHOD"/>
    <property type="match status" value="2"/>
</dbReference>
<dbReference type="EC" id="2.8.1.1" evidence="1"/>
<dbReference type="GO" id="GO:0004792">
    <property type="term" value="F:thiosulfate-cyanide sulfurtransferase activity"/>
    <property type="evidence" value="ECO:0007669"/>
    <property type="project" value="UniProtKB-EC"/>
</dbReference>
<dbReference type="InterPro" id="IPR036873">
    <property type="entry name" value="Rhodanese-like_dom_sf"/>
</dbReference>
<dbReference type="PANTHER" id="PTHR11364:SF7">
    <property type="entry name" value="THIOSULFATE SULFURTRANSFERASE MPST-1-RELATED"/>
    <property type="match status" value="1"/>
</dbReference>
<evidence type="ECO:0000256" key="5">
    <source>
        <dbReference type="SAM" id="MobiDB-lite"/>
    </source>
</evidence>
<keyword evidence="2" id="KW-0808">Transferase</keyword>
<comment type="catalytic activity">
    <reaction evidence="4">
        <text>thiosulfate + hydrogen cyanide = thiocyanate + sulfite + 2 H(+)</text>
        <dbReference type="Rhea" id="RHEA:16881"/>
        <dbReference type="ChEBI" id="CHEBI:15378"/>
        <dbReference type="ChEBI" id="CHEBI:17359"/>
        <dbReference type="ChEBI" id="CHEBI:18022"/>
        <dbReference type="ChEBI" id="CHEBI:18407"/>
        <dbReference type="ChEBI" id="CHEBI:33542"/>
        <dbReference type="EC" id="2.8.1.1"/>
    </reaction>
</comment>
<comment type="caution">
    <text evidence="7">The sequence shown here is derived from an EMBL/GenBank/DDBJ whole genome shotgun (WGS) entry which is preliminary data.</text>
</comment>
<feature type="domain" description="Rhodanese" evidence="6">
    <location>
        <begin position="201"/>
        <end position="318"/>
    </location>
</feature>
<keyword evidence="3" id="KW-0677">Repeat</keyword>
<dbReference type="Proteomes" id="UP000835052">
    <property type="component" value="Unassembled WGS sequence"/>
</dbReference>
<proteinExistence type="predicted"/>
<evidence type="ECO:0000256" key="4">
    <source>
        <dbReference type="ARBA" id="ARBA00047549"/>
    </source>
</evidence>
<dbReference type="EMBL" id="CAJGYM010000005">
    <property type="protein sequence ID" value="CAD6186637.1"/>
    <property type="molecule type" value="Genomic_DNA"/>
</dbReference>
<protein>
    <recommendedName>
        <fullName evidence="1">thiosulfate sulfurtransferase</fullName>
        <ecNumber evidence="1">2.8.1.1</ecNumber>
    </recommendedName>
</protein>
<sequence length="327" mass="37102">MSLKKIIDVKTVRNLLRKGVFNKEGVRLLDCSFAVAPRSDWQEFKKKHYGKFEKALSTPSNSRLLYLSGHIPEAVHFDFDYAMYPSKYERFTHYPPEIFEKYAQLIGLNSGEHLVFYGRGPLGGMLFASKAAWLFKSYGHDKVSLVDGGFDTWRQHKFEVSTEDLQLPSGNFPAKDSFRDHLVDFDHLTQKDENGKQYIEKTSEVNFLDSRSRGQFNGTEDTGLDPWKVNGSRIAGFKNAPAAELFNQNKTLKNEDELFSWLKSNGMVDGQEVVTSCNAGVQAALLAYVIDSLNPNSKPKLYNGSLKEMEQRDPKKISEGPQHLPSK</sequence>
<dbReference type="Pfam" id="PF00581">
    <property type="entry name" value="Rhodanese"/>
    <property type="match status" value="1"/>
</dbReference>
<evidence type="ECO:0000256" key="3">
    <source>
        <dbReference type="ARBA" id="ARBA00022737"/>
    </source>
</evidence>
<feature type="domain" description="Rhodanese" evidence="6">
    <location>
        <begin position="22"/>
        <end position="162"/>
    </location>
</feature>
<keyword evidence="8" id="KW-1185">Reference proteome</keyword>
<dbReference type="CDD" id="cd01448">
    <property type="entry name" value="TST_Repeat_1"/>
    <property type="match status" value="1"/>
</dbReference>
<evidence type="ECO:0000313" key="8">
    <source>
        <dbReference type="Proteomes" id="UP000835052"/>
    </source>
</evidence>
<dbReference type="InterPro" id="IPR045078">
    <property type="entry name" value="TST/MPST-like"/>
</dbReference>
<evidence type="ECO:0000313" key="7">
    <source>
        <dbReference type="EMBL" id="CAD6186637.1"/>
    </source>
</evidence>
<feature type="compositionally biased region" description="Basic and acidic residues" evidence="5">
    <location>
        <begin position="307"/>
        <end position="318"/>
    </location>
</feature>
<dbReference type="OrthoDB" id="270167at2759"/>
<evidence type="ECO:0000256" key="2">
    <source>
        <dbReference type="ARBA" id="ARBA00022679"/>
    </source>
</evidence>
<dbReference type="Gene3D" id="3.40.250.10">
    <property type="entry name" value="Rhodanese-like domain"/>
    <property type="match status" value="2"/>
</dbReference>
<organism evidence="7 8">
    <name type="scientific">Caenorhabditis auriculariae</name>
    <dbReference type="NCBI Taxonomy" id="2777116"/>
    <lineage>
        <taxon>Eukaryota</taxon>
        <taxon>Metazoa</taxon>
        <taxon>Ecdysozoa</taxon>
        <taxon>Nematoda</taxon>
        <taxon>Chromadorea</taxon>
        <taxon>Rhabditida</taxon>
        <taxon>Rhabditina</taxon>
        <taxon>Rhabditomorpha</taxon>
        <taxon>Rhabditoidea</taxon>
        <taxon>Rhabditidae</taxon>
        <taxon>Peloderinae</taxon>
        <taxon>Caenorhabditis</taxon>
    </lineage>
</organism>
<dbReference type="AlphaFoldDB" id="A0A8S1GSK1"/>
<dbReference type="PROSITE" id="PS50206">
    <property type="entry name" value="RHODANESE_3"/>
    <property type="match status" value="2"/>
</dbReference>
<feature type="region of interest" description="Disordered" evidence="5">
    <location>
        <begin position="301"/>
        <end position="327"/>
    </location>
</feature>
<dbReference type="FunFam" id="3.40.250.10:FF:000058">
    <property type="entry name" value="MercaptoPyruvate SulfurTransferase homolog"/>
    <property type="match status" value="1"/>
</dbReference>
<gene>
    <name evidence="7" type="ORF">CAUJ_LOCUS2556</name>
</gene>
<name>A0A8S1GSK1_9PELO</name>
<dbReference type="InterPro" id="IPR001763">
    <property type="entry name" value="Rhodanese-like_dom"/>
</dbReference>
<dbReference type="GO" id="GO:0005739">
    <property type="term" value="C:mitochondrion"/>
    <property type="evidence" value="ECO:0007669"/>
    <property type="project" value="TreeGrafter"/>
</dbReference>
<reference evidence="7" key="1">
    <citation type="submission" date="2020-10" db="EMBL/GenBank/DDBJ databases">
        <authorList>
            <person name="Kikuchi T."/>
        </authorList>
    </citation>
    <scope>NUCLEOTIDE SEQUENCE</scope>
    <source>
        <strain evidence="7">NKZ352</strain>
    </source>
</reference>
<dbReference type="PANTHER" id="PTHR11364">
    <property type="entry name" value="THIOSULFATE SULFERTANSFERASE"/>
    <property type="match status" value="1"/>
</dbReference>
<accession>A0A8S1GSK1</accession>